<evidence type="ECO:0000313" key="9">
    <source>
        <dbReference type="EMBL" id="SZX63609.1"/>
    </source>
</evidence>
<evidence type="ECO:0000256" key="7">
    <source>
        <dbReference type="ARBA" id="ARBA00023180"/>
    </source>
</evidence>
<evidence type="ECO:0000256" key="6">
    <source>
        <dbReference type="ARBA" id="ARBA00023136"/>
    </source>
</evidence>
<feature type="compositionally biased region" description="Basic and acidic residues" evidence="8">
    <location>
        <begin position="1"/>
        <end position="11"/>
    </location>
</feature>
<dbReference type="SUPFAM" id="SSF52047">
    <property type="entry name" value="RNI-like"/>
    <property type="match status" value="1"/>
</dbReference>
<dbReference type="Proteomes" id="UP000256970">
    <property type="component" value="Unassembled WGS sequence"/>
</dbReference>
<keyword evidence="10" id="KW-1185">Reference proteome</keyword>
<keyword evidence="6" id="KW-0472">Membrane</keyword>
<evidence type="ECO:0000256" key="1">
    <source>
        <dbReference type="ARBA" id="ARBA00004430"/>
    </source>
</evidence>
<evidence type="ECO:0000256" key="8">
    <source>
        <dbReference type="SAM" id="MobiDB-lite"/>
    </source>
</evidence>
<evidence type="ECO:0000256" key="5">
    <source>
        <dbReference type="ARBA" id="ARBA00022989"/>
    </source>
</evidence>
<keyword evidence="7" id="KW-0325">Glycoprotein</keyword>
<dbReference type="InterPro" id="IPR046956">
    <property type="entry name" value="RLP23-like"/>
</dbReference>
<feature type="region of interest" description="Disordered" evidence="8">
    <location>
        <begin position="1"/>
        <end position="24"/>
    </location>
</feature>
<dbReference type="EMBL" id="FNXT01000334">
    <property type="protein sequence ID" value="SZX63609.1"/>
    <property type="molecule type" value="Genomic_DNA"/>
</dbReference>
<evidence type="ECO:0000256" key="3">
    <source>
        <dbReference type="ARBA" id="ARBA00022692"/>
    </source>
</evidence>
<dbReference type="AlphaFoldDB" id="A0A383VFP8"/>
<dbReference type="GO" id="GO:0005930">
    <property type="term" value="C:axoneme"/>
    <property type="evidence" value="ECO:0007669"/>
    <property type="project" value="UniProtKB-SubCell"/>
</dbReference>
<dbReference type="Gene3D" id="3.80.10.10">
    <property type="entry name" value="Ribonuclease Inhibitor"/>
    <property type="match status" value="1"/>
</dbReference>
<evidence type="ECO:0000313" key="10">
    <source>
        <dbReference type="Proteomes" id="UP000256970"/>
    </source>
</evidence>
<name>A0A383VFP8_TETOB</name>
<gene>
    <name evidence="9" type="ORF">BQ4739_LOCUS4165</name>
</gene>
<evidence type="ECO:0000256" key="4">
    <source>
        <dbReference type="ARBA" id="ARBA00022729"/>
    </source>
</evidence>
<keyword evidence="4" id="KW-0732">Signal</keyword>
<protein>
    <submittedName>
        <fullName evidence="9">Uncharacterized protein</fullName>
    </submittedName>
</protein>
<sequence>MASQERQRDTQHSPGVGNHGRYYDSCDDGINPNLPFQHLAGLRSLSLVNTDSDEDSDGLRVPLHCHTPEHPSFHRQLGCMGSSLTSLKLHSIELSSISSDWRFLSSLTSLEHLDLQQAPAERGSSMVFEGSQSGLGGALPALSHLTRLRLEWQIDSTIKLALGMLTQLQELRLHACGEGFFEAADADSRLNLPHSLTHLDVKLSQDYDEICAPDLASLTALQHLQLQDAEGLDVGMMSGMARLTHLQLCMAPNTFDDACMMQLLDVLSDSQQLRHLQLEFCNDDSLQHSMVAEQLLRQCSALTASSHLTSLQLSGVRLPAACGEALFPADHFMPHLTTLKLRGRAKCWWHHPTAHGSGGEFIGCWRDIDRLIECCPSLIDLDLAGLVQRGVDMSELRHLWRLTSLVVSGKSVDDDCAEGLAQLTQLRVLTVIDPAKGRAGPPYCQSH</sequence>
<evidence type="ECO:0000256" key="2">
    <source>
        <dbReference type="ARBA" id="ARBA00004479"/>
    </source>
</evidence>
<organism evidence="9 10">
    <name type="scientific">Tetradesmus obliquus</name>
    <name type="common">Green alga</name>
    <name type="synonym">Acutodesmus obliquus</name>
    <dbReference type="NCBI Taxonomy" id="3088"/>
    <lineage>
        <taxon>Eukaryota</taxon>
        <taxon>Viridiplantae</taxon>
        <taxon>Chlorophyta</taxon>
        <taxon>core chlorophytes</taxon>
        <taxon>Chlorophyceae</taxon>
        <taxon>CS clade</taxon>
        <taxon>Sphaeropleales</taxon>
        <taxon>Scenedesmaceae</taxon>
        <taxon>Tetradesmus</taxon>
    </lineage>
</organism>
<proteinExistence type="predicted"/>
<reference evidence="9 10" key="1">
    <citation type="submission" date="2016-10" db="EMBL/GenBank/DDBJ databases">
        <authorList>
            <person name="Cai Z."/>
        </authorList>
    </citation>
    <scope>NUCLEOTIDE SEQUENCE [LARGE SCALE GENOMIC DNA]</scope>
</reference>
<keyword evidence="3" id="KW-0812">Transmembrane</keyword>
<keyword evidence="5" id="KW-1133">Transmembrane helix</keyword>
<dbReference type="PANTHER" id="PTHR48063">
    <property type="entry name" value="LRR RECEPTOR-LIKE KINASE"/>
    <property type="match status" value="1"/>
</dbReference>
<dbReference type="GO" id="GO:0016020">
    <property type="term" value="C:membrane"/>
    <property type="evidence" value="ECO:0007669"/>
    <property type="project" value="UniProtKB-SubCell"/>
</dbReference>
<accession>A0A383VFP8</accession>
<dbReference type="InterPro" id="IPR032675">
    <property type="entry name" value="LRR_dom_sf"/>
</dbReference>
<comment type="subcellular location">
    <subcellularLocation>
        <location evidence="1">Cytoplasm</location>
        <location evidence="1">Cytoskeleton</location>
        <location evidence="1">Cilium axoneme</location>
    </subcellularLocation>
    <subcellularLocation>
        <location evidence="2">Membrane</location>
        <topology evidence="2">Single-pass type I membrane protein</topology>
    </subcellularLocation>
</comment>